<evidence type="ECO:0000313" key="8">
    <source>
        <dbReference type="EMBL" id="ABZ74334.1"/>
    </source>
</evidence>
<comment type="subcellular location">
    <subcellularLocation>
        <location evidence="1">Membrane</location>
        <topology evidence="1">Single-pass membrane protein</topology>
    </subcellularLocation>
</comment>
<feature type="region of interest" description="Disordered" evidence="6">
    <location>
        <begin position="1"/>
        <end position="25"/>
    </location>
</feature>
<evidence type="ECO:0000256" key="2">
    <source>
        <dbReference type="ARBA" id="ARBA00010265"/>
    </source>
</evidence>
<evidence type="ECO:0000256" key="3">
    <source>
        <dbReference type="ARBA" id="ARBA00022692"/>
    </source>
</evidence>
<dbReference type="Gene3D" id="2.40.128.260">
    <property type="entry name" value="Type IV secretion system, VirB10/TraB/TrbI"/>
    <property type="match status" value="1"/>
</dbReference>
<evidence type="ECO:0000256" key="4">
    <source>
        <dbReference type="ARBA" id="ARBA00022989"/>
    </source>
</evidence>
<keyword evidence="4 7" id="KW-1133">Transmembrane helix</keyword>
<feature type="region of interest" description="Disordered" evidence="6">
    <location>
        <begin position="93"/>
        <end position="156"/>
    </location>
</feature>
<dbReference type="OrthoDB" id="9807354at2"/>
<feature type="transmembrane region" description="Helical" evidence="7">
    <location>
        <begin position="41"/>
        <end position="62"/>
    </location>
</feature>
<protein>
    <submittedName>
        <fullName evidence="8">Conjugation TrbI family protein</fullName>
    </submittedName>
</protein>
<accession>B0T9F9</accession>
<organism evidence="8">
    <name type="scientific">Caulobacter sp. (strain K31)</name>
    <dbReference type="NCBI Taxonomy" id="366602"/>
    <lineage>
        <taxon>Bacteria</taxon>
        <taxon>Pseudomonadati</taxon>
        <taxon>Pseudomonadota</taxon>
        <taxon>Alphaproteobacteria</taxon>
        <taxon>Caulobacterales</taxon>
        <taxon>Caulobacteraceae</taxon>
        <taxon>Caulobacter</taxon>
    </lineage>
</organism>
<dbReference type="CDD" id="cd16429">
    <property type="entry name" value="VirB10"/>
    <property type="match status" value="1"/>
</dbReference>
<dbReference type="InterPro" id="IPR042217">
    <property type="entry name" value="T4SS_VirB10/TrbI"/>
</dbReference>
<dbReference type="GO" id="GO:0016020">
    <property type="term" value="C:membrane"/>
    <property type="evidence" value="ECO:0007669"/>
    <property type="project" value="UniProtKB-SubCell"/>
</dbReference>
<dbReference type="EMBL" id="CP000928">
    <property type="protein sequence ID" value="ABZ74334.1"/>
    <property type="molecule type" value="Genomic_DNA"/>
</dbReference>
<comment type="similarity">
    <text evidence="2">Belongs to the TrbI/VirB10 family.</text>
</comment>
<feature type="compositionally biased region" description="Low complexity" evidence="6">
    <location>
        <begin position="147"/>
        <end position="156"/>
    </location>
</feature>
<dbReference type="HOGENOM" id="CLU_042657_0_0_5"/>
<evidence type="ECO:0000256" key="6">
    <source>
        <dbReference type="SAM" id="MobiDB-lite"/>
    </source>
</evidence>
<dbReference type="KEGG" id="cak:Caul_5214"/>
<evidence type="ECO:0000256" key="5">
    <source>
        <dbReference type="ARBA" id="ARBA00023136"/>
    </source>
</evidence>
<geneLocation type="plasmid" evidence="8">
    <name>pCAUL01</name>
</geneLocation>
<keyword evidence="8" id="KW-0614">Plasmid</keyword>
<feature type="compositionally biased region" description="Low complexity" evidence="6">
    <location>
        <begin position="70"/>
        <end position="86"/>
    </location>
</feature>
<reference evidence="8" key="1">
    <citation type="submission" date="2008-01" db="EMBL/GenBank/DDBJ databases">
        <title>Complete sequence of plasmid1 pCAUL01 of Caulobacter sp. K31.</title>
        <authorList>
            <consortium name="US DOE Joint Genome Institute"/>
            <person name="Copeland A."/>
            <person name="Lucas S."/>
            <person name="Lapidus A."/>
            <person name="Barry K."/>
            <person name="Glavina del Rio T."/>
            <person name="Dalin E."/>
            <person name="Tice H."/>
            <person name="Pitluck S."/>
            <person name="Bruce D."/>
            <person name="Goodwin L."/>
            <person name="Thompson L.S."/>
            <person name="Brettin T."/>
            <person name="Detter J.C."/>
            <person name="Han C."/>
            <person name="Schmutz J."/>
            <person name="Larimer F."/>
            <person name="Land M."/>
            <person name="Hauser L."/>
            <person name="Kyrpides N."/>
            <person name="Kim E."/>
            <person name="Stephens C."/>
            <person name="Richardson P."/>
        </authorList>
    </citation>
    <scope>NUCLEOTIDE SEQUENCE [LARGE SCALE GENOMIC DNA]</scope>
    <source>
        <strain evidence="8">K31</strain>
        <plasmid evidence="8">pCAUL01</plasmid>
    </source>
</reference>
<name>B0T9F9_CAUSK</name>
<feature type="region of interest" description="Disordered" evidence="6">
    <location>
        <begin position="67"/>
        <end position="86"/>
    </location>
</feature>
<proteinExistence type="inferred from homology"/>
<keyword evidence="5 7" id="KW-0472">Membrane</keyword>
<gene>
    <name evidence="8" type="ordered locus">Caul_5214</name>
</gene>
<evidence type="ECO:0000256" key="1">
    <source>
        <dbReference type="ARBA" id="ARBA00004167"/>
    </source>
</evidence>
<dbReference type="InterPro" id="IPR005498">
    <property type="entry name" value="T4SS_VirB10/TraB/TrbI"/>
</dbReference>
<sequence length="408" mass="40838">MSAARDGAPASDPQDLSAAAKEPTATVLRAPRPPITRYRPAVIGAALLAVLLLVGLGFLIAFGGGHKRPSTAAASPAPAEPATTATPIDERLPATYGELGPAPAPASLAAAPGAASPSQEAGVTTSSGASTGGDGGARQRQLEDQRAAQGSAPFFGGAAGSTAQAAAAPSLPPLAFAGPEAAPTPAAGLSAKEGFIARASAPQANYAPGLPQPPLSPYEVKAGSVIAAALVTGLNSDLPGMVVAQVTQPVFDHATGRVMLIPQGARLIGKYDSQVGYGQDRVLLVWTRLIYPSGRSVDLGAMTGADVTGAGGLSDRTDTHLPVLARAIGLSTLISIGGAAAQNSVARGSDNLVLQDGAGGIASQASQTGQRLVERDLQRNPTLRIRPGFPVRVMVDKDLILPPEGALQ</sequence>
<evidence type="ECO:0000256" key="7">
    <source>
        <dbReference type="SAM" id="Phobius"/>
    </source>
</evidence>
<feature type="compositionally biased region" description="Low complexity" evidence="6">
    <location>
        <begin position="99"/>
        <end position="129"/>
    </location>
</feature>
<dbReference type="AlphaFoldDB" id="B0T9F9"/>
<keyword evidence="3 7" id="KW-0812">Transmembrane</keyword>
<dbReference type="Pfam" id="PF03743">
    <property type="entry name" value="TrbI"/>
    <property type="match status" value="1"/>
</dbReference>